<feature type="domain" description="HTH cro/C1-type" evidence="1">
    <location>
        <begin position="39"/>
        <end position="93"/>
    </location>
</feature>
<dbReference type="SUPFAM" id="SSF47413">
    <property type="entry name" value="lambda repressor-like DNA-binding domains"/>
    <property type="match status" value="1"/>
</dbReference>
<dbReference type="EMBL" id="PFSF01000011">
    <property type="protein sequence ID" value="PJC28386.1"/>
    <property type="molecule type" value="Genomic_DNA"/>
</dbReference>
<organism evidence="2 3">
    <name type="scientific">Candidatus Shapirobacteria bacterium CG_4_9_14_0_2_um_filter_39_11</name>
    <dbReference type="NCBI Taxonomy" id="1974478"/>
    <lineage>
        <taxon>Bacteria</taxon>
        <taxon>Candidatus Shapironibacteriota</taxon>
    </lineage>
</organism>
<comment type="caution">
    <text evidence="2">The sequence shown here is derived from an EMBL/GenBank/DDBJ whole genome shotgun (WGS) entry which is preliminary data.</text>
</comment>
<evidence type="ECO:0000313" key="2">
    <source>
        <dbReference type="EMBL" id="PJC28386.1"/>
    </source>
</evidence>
<gene>
    <name evidence="2" type="ORF">CO054_00415</name>
</gene>
<protein>
    <submittedName>
        <fullName evidence="2">Transcriptional regulator</fullName>
    </submittedName>
</protein>
<proteinExistence type="predicted"/>
<sequence>MRRKHLDFEQYKKEVFLKDPEVKVEYDRLQPEFAVIEAILRARLKRGVTQKKLAQRLKTKQSAISRLESGTANPSLNFLKRLAEALDSRLEIKLVPK</sequence>
<evidence type="ECO:0000313" key="3">
    <source>
        <dbReference type="Proteomes" id="UP000229816"/>
    </source>
</evidence>
<accession>A0A2M8ETI8</accession>
<dbReference type="Pfam" id="PF01381">
    <property type="entry name" value="HTH_3"/>
    <property type="match status" value="1"/>
</dbReference>
<dbReference type="Proteomes" id="UP000229816">
    <property type="component" value="Unassembled WGS sequence"/>
</dbReference>
<evidence type="ECO:0000259" key="1">
    <source>
        <dbReference type="PROSITE" id="PS50943"/>
    </source>
</evidence>
<dbReference type="GO" id="GO:0003677">
    <property type="term" value="F:DNA binding"/>
    <property type="evidence" value="ECO:0007669"/>
    <property type="project" value="InterPro"/>
</dbReference>
<dbReference type="AlphaFoldDB" id="A0A2M8ETI8"/>
<dbReference type="Gene3D" id="1.10.260.40">
    <property type="entry name" value="lambda repressor-like DNA-binding domains"/>
    <property type="match status" value="1"/>
</dbReference>
<dbReference type="CDD" id="cd00093">
    <property type="entry name" value="HTH_XRE"/>
    <property type="match status" value="1"/>
</dbReference>
<dbReference type="PROSITE" id="PS50943">
    <property type="entry name" value="HTH_CROC1"/>
    <property type="match status" value="1"/>
</dbReference>
<dbReference type="SMART" id="SM00530">
    <property type="entry name" value="HTH_XRE"/>
    <property type="match status" value="1"/>
</dbReference>
<name>A0A2M8ETI8_9BACT</name>
<reference evidence="3" key="1">
    <citation type="submission" date="2017-09" db="EMBL/GenBank/DDBJ databases">
        <title>Depth-based differentiation of microbial function through sediment-hosted aquifers and enrichment of novel symbionts in the deep terrestrial subsurface.</title>
        <authorList>
            <person name="Probst A.J."/>
            <person name="Ladd B."/>
            <person name="Jarett J.K."/>
            <person name="Geller-Mcgrath D.E."/>
            <person name="Sieber C.M.K."/>
            <person name="Emerson J.B."/>
            <person name="Anantharaman K."/>
            <person name="Thomas B.C."/>
            <person name="Malmstrom R."/>
            <person name="Stieglmeier M."/>
            <person name="Klingl A."/>
            <person name="Woyke T."/>
            <person name="Ryan C.M."/>
            <person name="Banfield J.F."/>
        </authorList>
    </citation>
    <scope>NUCLEOTIDE SEQUENCE [LARGE SCALE GENOMIC DNA]</scope>
</reference>
<dbReference type="InterPro" id="IPR001387">
    <property type="entry name" value="Cro/C1-type_HTH"/>
</dbReference>
<dbReference type="InterPro" id="IPR010982">
    <property type="entry name" value="Lambda_DNA-bd_dom_sf"/>
</dbReference>